<organism evidence="3 4">
    <name type="scientific">Aureicoccus marinus</name>
    <dbReference type="NCBI Taxonomy" id="754435"/>
    <lineage>
        <taxon>Bacteria</taxon>
        <taxon>Pseudomonadati</taxon>
        <taxon>Bacteroidota</taxon>
        <taxon>Flavobacteriia</taxon>
        <taxon>Flavobacteriales</taxon>
        <taxon>Flavobacteriaceae</taxon>
        <taxon>Aureicoccus</taxon>
    </lineage>
</organism>
<evidence type="ECO:0000259" key="1">
    <source>
        <dbReference type="Pfam" id="PF00675"/>
    </source>
</evidence>
<evidence type="ECO:0000313" key="4">
    <source>
        <dbReference type="Proteomes" id="UP000239366"/>
    </source>
</evidence>
<protein>
    <submittedName>
        <fullName evidence="3">Peptidase M16</fullName>
    </submittedName>
</protein>
<reference evidence="4" key="1">
    <citation type="submission" date="2016-11" db="EMBL/GenBank/DDBJ databases">
        <title>Trade-off between light-utilization and light-protection in marine flavobacteria.</title>
        <authorList>
            <person name="Kumagai Y."/>
            <person name="Yoshizawa S."/>
            <person name="Kogure K."/>
        </authorList>
    </citation>
    <scope>NUCLEOTIDE SEQUENCE [LARGE SCALE GENOMIC DNA]</scope>
    <source>
        <strain evidence="4">SG-18</strain>
    </source>
</reference>
<name>A0A2S7T6H4_9FLAO</name>
<dbReference type="RefSeq" id="WP_105000757.1">
    <property type="nucleotide sequence ID" value="NZ_MQVX01000001.1"/>
</dbReference>
<sequence length="464" mass="51102">MKNIVYSLSFLLGLFLIQPGLAQEKEMPPQGGTPKNFSLPAKEVITLDNGLSVVLVPYGSLPKATIQVVVKTGNINEGAEEVWLCDMMTDLMKEGSTSYSAKEIANKMAGMGGNLNIGTGMHTFSLSTSVLYEFAPDAIALMADVLVNPSFPESELDRLKNDMKRSLAVSLSNPQSQAQQDFYSALYPDHPYGRVYPTESMVDSYTVENIKSFYNAQVGAKRTTIYLAGKFNKSKVIDQIKSSFATLKEGEASSYPIAKAADISRVNIIDRPDAPQSTMYYGLPTIDPSHPDYVALDVANSILGGSFASRITSNIREDKGYTYSPYSALVSNYKTGLWFEAADVTTDVTGASIKEINYEINRLQNEPPTQEELDGIINYESGIYVLQNSTPGGIIGQLVFLDIHDLDESFLTDKVKNMHAVTPEKVQQVVKDYIRPEDMSLIVVGDKLKVKEQIEETLKQPIKE</sequence>
<proteinExistence type="predicted"/>
<accession>A0A2S7T6H4</accession>
<dbReference type="Pfam" id="PF00675">
    <property type="entry name" value="Peptidase_M16"/>
    <property type="match status" value="1"/>
</dbReference>
<dbReference type="AlphaFoldDB" id="A0A2S7T6H4"/>
<dbReference type="Gene3D" id="3.30.830.10">
    <property type="entry name" value="Metalloenzyme, LuxS/M16 peptidase-like"/>
    <property type="match status" value="2"/>
</dbReference>
<dbReference type="InterPro" id="IPR007863">
    <property type="entry name" value="Peptidase_M16_C"/>
</dbReference>
<dbReference type="Pfam" id="PF05193">
    <property type="entry name" value="Peptidase_M16_C"/>
    <property type="match status" value="1"/>
</dbReference>
<evidence type="ECO:0000313" key="3">
    <source>
        <dbReference type="EMBL" id="PQJ15105.1"/>
    </source>
</evidence>
<dbReference type="GO" id="GO:0046872">
    <property type="term" value="F:metal ion binding"/>
    <property type="evidence" value="ECO:0007669"/>
    <property type="project" value="InterPro"/>
</dbReference>
<keyword evidence="4" id="KW-1185">Reference proteome</keyword>
<dbReference type="InterPro" id="IPR050361">
    <property type="entry name" value="MPP/UQCRC_Complex"/>
</dbReference>
<dbReference type="InterPro" id="IPR011249">
    <property type="entry name" value="Metalloenz_LuxS/M16"/>
</dbReference>
<dbReference type="OrthoDB" id="9811314at2"/>
<comment type="caution">
    <text evidence="3">The sequence shown here is derived from an EMBL/GenBank/DDBJ whole genome shotgun (WGS) entry which is preliminary data.</text>
</comment>
<dbReference type="EMBL" id="MQVX01000001">
    <property type="protein sequence ID" value="PQJ15105.1"/>
    <property type="molecule type" value="Genomic_DNA"/>
</dbReference>
<dbReference type="Proteomes" id="UP000239366">
    <property type="component" value="Unassembled WGS sequence"/>
</dbReference>
<feature type="domain" description="Peptidase M16 N-terminal" evidence="1">
    <location>
        <begin position="62"/>
        <end position="194"/>
    </location>
</feature>
<feature type="domain" description="Peptidase M16 C-terminal" evidence="2">
    <location>
        <begin position="205"/>
        <end position="378"/>
    </location>
</feature>
<gene>
    <name evidence="3" type="ORF">BST99_04610</name>
</gene>
<evidence type="ECO:0000259" key="2">
    <source>
        <dbReference type="Pfam" id="PF05193"/>
    </source>
</evidence>
<dbReference type="InterPro" id="IPR011765">
    <property type="entry name" value="Pept_M16_N"/>
</dbReference>
<dbReference type="PANTHER" id="PTHR11851">
    <property type="entry name" value="METALLOPROTEASE"/>
    <property type="match status" value="1"/>
</dbReference>
<dbReference type="SUPFAM" id="SSF63411">
    <property type="entry name" value="LuxS/MPP-like metallohydrolase"/>
    <property type="match status" value="2"/>
</dbReference>
<dbReference type="PANTHER" id="PTHR11851:SF224">
    <property type="entry name" value="PROCESSING PROTEASE"/>
    <property type="match status" value="1"/>
</dbReference>